<protein>
    <submittedName>
        <fullName evidence="1">Uncharacterized protein</fullName>
    </submittedName>
</protein>
<name>A0A2G5F7I5_AQUCA</name>
<organism evidence="1 2">
    <name type="scientific">Aquilegia coerulea</name>
    <name type="common">Rocky mountain columbine</name>
    <dbReference type="NCBI Taxonomy" id="218851"/>
    <lineage>
        <taxon>Eukaryota</taxon>
        <taxon>Viridiplantae</taxon>
        <taxon>Streptophyta</taxon>
        <taxon>Embryophyta</taxon>
        <taxon>Tracheophyta</taxon>
        <taxon>Spermatophyta</taxon>
        <taxon>Magnoliopsida</taxon>
        <taxon>Ranunculales</taxon>
        <taxon>Ranunculaceae</taxon>
        <taxon>Thalictroideae</taxon>
        <taxon>Aquilegia</taxon>
    </lineage>
</organism>
<dbReference type="EMBL" id="KZ305019">
    <property type="protein sequence ID" value="PIA63900.1"/>
    <property type="molecule type" value="Genomic_DNA"/>
</dbReference>
<gene>
    <name evidence="1" type="ORF">AQUCO_00201309v1</name>
</gene>
<keyword evidence="2" id="KW-1185">Reference proteome</keyword>
<dbReference type="AlphaFoldDB" id="A0A2G5F7I5"/>
<accession>A0A2G5F7I5</accession>
<sequence length="66" mass="7754">MHKQKQSHLNVCSYPLLEIIYTHCTQPKAIISGSPIRAQIKIKTTSLYQKGLWNSFKRKRIKVTWI</sequence>
<evidence type="ECO:0000313" key="1">
    <source>
        <dbReference type="EMBL" id="PIA63900.1"/>
    </source>
</evidence>
<dbReference type="Proteomes" id="UP000230069">
    <property type="component" value="Unassembled WGS sequence"/>
</dbReference>
<reference evidence="1 2" key="1">
    <citation type="submission" date="2017-09" db="EMBL/GenBank/DDBJ databases">
        <title>WGS assembly of Aquilegia coerulea Goldsmith.</title>
        <authorList>
            <person name="Hodges S."/>
            <person name="Kramer E."/>
            <person name="Nordborg M."/>
            <person name="Tomkins J."/>
            <person name="Borevitz J."/>
            <person name="Derieg N."/>
            <person name="Yan J."/>
            <person name="Mihaltcheva S."/>
            <person name="Hayes R.D."/>
            <person name="Rokhsar D."/>
        </authorList>
    </citation>
    <scope>NUCLEOTIDE SEQUENCE [LARGE SCALE GENOMIC DNA]</scope>
    <source>
        <strain evidence="2">cv. Goldsmith</strain>
    </source>
</reference>
<proteinExistence type="predicted"/>
<evidence type="ECO:0000313" key="2">
    <source>
        <dbReference type="Proteomes" id="UP000230069"/>
    </source>
</evidence>
<dbReference type="InParanoid" id="A0A2G5F7I5"/>